<evidence type="ECO:0000256" key="3">
    <source>
        <dbReference type="ARBA" id="ARBA00022729"/>
    </source>
</evidence>
<dbReference type="eggNOG" id="COG0747">
    <property type="taxonomic scope" value="Bacteria"/>
</dbReference>
<organism evidence="6 7">
    <name type="scientific">Alloiococcus otitis ATCC 51267</name>
    <dbReference type="NCBI Taxonomy" id="883081"/>
    <lineage>
        <taxon>Bacteria</taxon>
        <taxon>Bacillati</taxon>
        <taxon>Bacillota</taxon>
        <taxon>Bacilli</taxon>
        <taxon>Lactobacillales</taxon>
        <taxon>Carnobacteriaceae</taxon>
        <taxon>Alloiococcus</taxon>
    </lineage>
</organism>
<dbReference type="HOGENOM" id="CLU_017028_7_4_9"/>
<dbReference type="SUPFAM" id="SSF53850">
    <property type="entry name" value="Periplasmic binding protein-like II"/>
    <property type="match status" value="1"/>
</dbReference>
<dbReference type="Gene3D" id="3.40.190.10">
    <property type="entry name" value="Periplasmic binding protein-like II"/>
    <property type="match status" value="1"/>
</dbReference>
<keyword evidence="3" id="KW-0732">Signal</keyword>
<dbReference type="GO" id="GO:0015833">
    <property type="term" value="P:peptide transport"/>
    <property type="evidence" value="ECO:0007669"/>
    <property type="project" value="TreeGrafter"/>
</dbReference>
<dbReference type="PANTHER" id="PTHR30290:SF9">
    <property type="entry name" value="OLIGOPEPTIDE-BINDING PROTEIN APPA"/>
    <property type="match status" value="1"/>
</dbReference>
<dbReference type="PANTHER" id="PTHR30290">
    <property type="entry name" value="PERIPLASMIC BINDING COMPONENT OF ABC TRANSPORTER"/>
    <property type="match status" value="1"/>
</dbReference>
<sequence length="524" mass="59286">MKENLKTLLLVTVLLSTYGCSNNSDQSQDQQADQTQDEQTEQTEDQQADQSQEQQIVKISNSSEIDSLDNHRSEATETGKMLDQIHDGLVDYDTAGDIIPALAESWEISEDGLTYTFHLVENATFHNDDPVTAQDVVASYSPLAGLDGEEPLSSKWEVVESVTAVDDFTVEIVLESPDSGFLARTTSGIRPEGYEDQANHPIGAGPFKFVEWNQGEKLVMEKFDGYYDQENMPSIDGVEWYLMEDSSTAMLALQTGEIDITNVSLEEKETLGEEYNYIEGPMNMVTVFGLNHEFEPFSDERVRQAMNHAINKQELIDIVFQGEATELGSMFSPVMELYYQEGLQDKWLYDQDKAKDLLAEAGYEDLEFTLKAPSHAQMYADMAQVIADQLGQVGVTVNIEMIEWSTWLEDVYTDFNHEATIIGLTGKIDPYDVLIRFVDGYHRNFINYNNDNYNQAMEDAVQEIDDDKRIDHYKEAQTLLADDAASVFLADPYRITATKSHIEGLEMYPDEKLNLEDIEFVNTQ</sequence>
<feature type="compositionally biased region" description="Acidic residues" evidence="4">
    <location>
        <begin position="35"/>
        <end position="47"/>
    </location>
</feature>
<dbReference type="OrthoDB" id="9801912at2"/>
<dbReference type="PROSITE" id="PS51257">
    <property type="entry name" value="PROKAR_LIPOPROTEIN"/>
    <property type="match status" value="1"/>
</dbReference>
<dbReference type="GO" id="GO:0043190">
    <property type="term" value="C:ATP-binding cassette (ABC) transporter complex"/>
    <property type="evidence" value="ECO:0007669"/>
    <property type="project" value="InterPro"/>
</dbReference>
<evidence type="ECO:0000256" key="2">
    <source>
        <dbReference type="ARBA" id="ARBA00022448"/>
    </source>
</evidence>
<dbReference type="STRING" id="883081.HMPREF9698_00196"/>
<dbReference type="GO" id="GO:0042597">
    <property type="term" value="C:periplasmic space"/>
    <property type="evidence" value="ECO:0007669"/>
    <property type="project" value="UniProtKB-ARBA"/>
</dbReference>
<comment type="caution">
    <text evidence="6">The sequence shown here is derived from an EMBL/GenBank/DDBJ whole genome shotgun (WGS) entry which is preliminary data.</text>
</comment>
<dbReference type="Proteomes" id="UP000009875">
    <property type="component" value="Unassembled WGS sequence"/>
</dbReference>
<accession>K9EAA2</accession>
<feature type="domain" description="Solute-binding protein family 5" evidence="5">
    <location>
        <begin position="98"/>
        <end position="441"/>
    </location>
</feature>
<dbReference type="Pfam" id="PF00496">
    <property type="entry name" value="SBP_bac_5"/>
    <property type="match status" value="1"/>
</dbReference>
<evidence type="ECO:0000313" key="6">
    <source>
        <dbReference type="EMBL" id="EKU94164.1"/>
    </source>
</evidence>
<gene>
    <name evidence="6" type="ORF">HMPREF9698_00196</name>
</gene>
<dbReference type="Gene3D" id="3.10.105.10">
    <property type="entry name" value="Dipeptide-binding Protein, Domain 3"/>
    <property type="match status" value="1"/>
</dbReference>
<evidence type="ECO:0000256" key="1">
    <source>
        <dbReference type="ARBA" id="ARBA00005695"/>
    </source>
</evidence>
<dbReference type="InterPro" id="IPR039424">
    <property type="entry name" value="SBP_5"/>
</dbReference>
<keyword evidence="2" id="KW-0813">Transport</keyword>
<feature type="compositionally biased region" description="Low complexity" evidence="4">
    <location>
        <begin position="24"/>
        <end position="34"/>
    </location>
</feature>
<dbReference type="InterPro" id="IPR030678">
    <property type="entry name" value="Peptide/Ni-bd"/>
</dbReference>
<keyword evidence="7" id="KW-1185">Reference proteome</keyword>
<dbReference type="RefSeq" id="WP_003776425.1">
    <property type="nucleotide sequence ID" value="NZ_JH992957.1"/>
</dbReference>
<comment type="similarity">
    <text evidence="1">Belongs to the bacterial solute-binding protein 5 family.</text>
</comment>
<evidence type="ECO:0000259" key="5">
    <source>
        <dbReference type="Pfam" id="PF00496"/>
    </source>
</evidence>
<dbReference type="PIRSF" id="PIRSF002741">
    <property type="entry name" value="MppA"/>
    <property type="match status" value="1"/>
</dbReference>
<protein>
    <recommendedName>
        <fullName evidence="5">Solute-binding protein family 5 domain-containing protein</fullName>
    </recommendedName>
</protein>
<evidence type="ECO:0000313" key="7">
    <source>
        <dbReference type="Proteomes" id="UP000009875"/>
    </source>
</evidence>
<dbReference type="InterPro" id="IPR000914">
    <property type="entry name" value="SBP_5_dom"/>
</dbReference>
<reference evidence="6 7" key="1">
    <citation type="submission" date="2012-09" db="EMBL/GenBank/DDBJ databases">
        <title>The Genome Sequence of Alloiococcus otitis ATCC 51267.</title>
        <authorList>
            <consortium name="The Broad Institute Genome Sequencing Platform"/>
            <person name="Earl A."/>
            <person name="Ward D."/>
            <person name="Feldgarden M."/>
            <person name="Gevers D."/>
            <person name="Huys G."/>
            <person name="Walker B."/>
            <person name="Young S.K."/>
            <person name="Zeng Q."/>
            <person name="Gargeya S."/>
            <person name="Fitzgerald M."/>
            <person name="Haas B."/>
            <person name="Abouelleil A."/>
            <person name="Alvarado L."/>
            <person name="Arachchi H.M."/>
            <person name="Berlin A.M."/>
            <person name="Chapman S.B."/>
            <person name="Goldberg J."/>
            <person name="Griggs A."/>
            <person name="Gujja S."/>
            <person name="Hansen M."/>
            <person name="Howarth C."/>
            <person name="Imamovic A."/>
            <person name="Larimer J."/>
            <person name="McCowen C."/>
            <person name="Montmayeur A."/>
            <person name="Murphy C."/>
            <person name="Neiman D."/>
            <person name="Pearson M."/>
            <person name="Priest M."/>
            <person name="Roberts A."/>
            <person name="Saif S."/>
            <person name="Shea T."/>
            <person name="Sisk P."/>
            <person name="Sykes S."/>
            <person name="Wortman J."/>
            <person name="Nusbaum C."/>
            <person name="Birren B."/>
        </authorList>
    </citation>
    <scope>NUCLEOTIDE SEQUENCE [LARGE SCALE GENOMIC DNA]</scope>
    <source>
        <strain evidence="6 7">ATCC 51267</strain>
    </source>
</reference>
<feature type="region of interest" description="Disordered" evidence="4">
    <location>
        <begin position="22"/>
        <end position="54"/>
    </location>
</feature>
<evidence type="ECO:0000256" key="4">
    <source>
        <dbReference type="SAM" id="MobiDB-lite"/>
    </source>
</evidence>
<proteinExistence type="inferred from homology"/>
<dbReference type="EMBL" id="AGXA01000004">
    <property type="protein sequence ID" value="EKU94164.1"/>
    <property type="molecule type" value="Genomic_DNA"/>
</dbReference>
<dbReference type="GO" id="GO:1904680">
    <property type="term" value="F:peptide transmembrane transporter activity"/>
    <property type="evidence" value="ECO:0007669"/>
    <property type="project" value="TreeGrafter"/>
</dbReference>
<dbReference type="AlphaFoldDB" id="K9EAA2"/>
<name>K9EAA2_9LACT</name>